<accession>A0A3L8D703</accession>
<feature type="domain" description="DUF4773" evidence="2">
    <location>
        <begin position="45"/>
        <end position="157"/>
    </location>
</feature>
<evidence type="ECO:0000313" key="3">
    <source>
        <dbReference type="EMBL" id="RLU15648.1"/>
    </source>
</evidence>
<comment type="caution">
    <text evidence="3">The sequence shown here is derived from an EMBL/GenBank/DDBJ whole genome shotgun (WGS) entry which is preliminary data.</text>
</comment>
<dbReference type="Pfam" id="PF15998">
    <property type="entry name" value="DUF4773"/>
    <property type="match status" value="1"/>
</dbReference>
<gene>
    <name evidence="3" type="ORF">DMN91_011402</name>
</gene>
<dbReference type="InterPro" id="IPR031941">
    <property type="entry name" value="DUF4773"/>
</dbReference>
<reference evidence="3" key="2">
    <citation type="submission" date="2018-07" db="EMBL/GenBank/DDBJ databases">
        <authorList>
            <person name="Mckenzie S.K."/>
            <person name="Kronauer D.J.C."/>
        </authorList>
    </citation>
    <scope>NUCLEOTIDE SEQUENCE</scope>
    <source>
        <strain evidence="3">Clonal line C1</strain>
    </source>
</reference>
<reference evidence="3" key="1">
    <citation type="journal article" date="2018" name="Genome Res.">
        <title>The genomic architecture and molecular evolution of ant odorant receptors.</title>
        <authorList>
            <person name="McKenzie S.K."/>
            <person name="Kronauer D.J.C."/>
        </authorList>
    </citation>
    <scope>NUCLEOTIDE SEQUENCE [LARGE SCALE GENOMIC DNA]</scope>
    <source>
        <strain evidence="3">Clonal line C1</strain>
    </source>
</reference>
<dbReference type="AlphaFoldDB" id="A0A3L8D703"/>
<protein>
    <recommendedName>
        <fullName evidence="2">DUF4773 domain-containing protein</fullName>
    </recommendedName>
</protein>
<proteinExistence type="predicted"/>
<sequence>MNLLNIVSLILIWSLVRQTVAVNKSIAAARGLLIYRTVSITQGSCKCLMSFSCSCCQSVTILYTRQEKDLCVNFTYQRNGLNVDVALSSDTISTRTVANYRAFQFCVYVPGCLFSTACVNILELNQFPKSITACLRLDIYAKKQLWQINYDCVSVSTELPSMSMTGTTRMMDMTSEEVSTAGTEQTRQSPMTELVMEMASTETMTMQTPEMNSALTIAMMEQVNRTNAPIVE</sequence>
<dbReference type="Proteomes" id="UP000279307">
    <property type="component" value="Chromosome 12"/>
</dbReference>
<feature type="signal peptide" evidence="1">
    <location>
        <begin position="1"/>
        <end position="21"/>
    </location>
</feature>
<feature type="chain" id="PRO_5017926262" description="DUF4773 domain-containing protein" evidence="1">
    <location>
        <begin position="22"/>
        <end position="232"/>
    </location>
</feature>
<dbReference type="EMBL" id="QOIP01000012">
    <property type="protein sequence ID" value="RLU15648.1"/>
    <property type="molecule type" value="Genomic_DNA"/>
</dbReference>
<evidence type="ECO:0000256" key="1">
    <source>
        <dbReference type="SAM" id="SignalP"/>
    </source>
</evidence>
<evidence type="ECO:0000259" key="2">
    <source>
        <dbReference type="Pfam" id="PF15998"/>
    </source>
</evidence>
<keyword evidence="1" id="KW-0732">Signal</keyword>
<name>A0A3L8D703_OOCBI</name>
<organism evidence="3">
    <name type="scientific">Ooceraea biroi</name>
    <name type="common">Clonal raider ant</name>
    <name type="synonym">Cerapachys biroi</name>
    <dbReference type="NCBI Taxonomy" id="2015173"/>
    <lineage>
        <taxon>Eukaryota</taxon>
        <taxon>Metazoa</taxon>
        <taxon>Ecdysozoa</taxon>
        <taxon>Arthropoda</taxon>
        <taxon>Hexapoda</taxon>
        <taxon>Insecta</taxon>
        <taxon>Pterygota</taxon>
        <taxon>Neoptera</taxon>
        <taxon>Endopterygota</taxon>
        <taxon>Hymenoptera</taxon>
        <taxon>Apocrita</taxon>
        <taxon>Aculeata</taxon>
        <taxon>Formicoidea</taxon>
        <taxon>Formicidae</taxon>
        <taxon>Dorylinae</taxon>
        <taxon>Ooceraea</taxon>
    </lineage>
</organism>